<organism evidence="2 5">
    <name type="scientific">Gluconacetobacter dulcium</name>
    <dbReference type="NCBI Taxonomy" id="2729096"/>
    <lineage>
        <taxon>Bacteria</taxon>
        <taxon>Pseudomonadati</taxon>
        <taxon>Pseudomonadota</taxon>
        <taxon>Alphaproteobacteria</taxon>
        <taxon>Acetobacterales</taxon>
        <taxon>Acetobacteraceae</taxon>
        <taxon>Gluconacetobacter</taxon>
    </lineage>
</organism>
<dbReference type="Pfam" id="PF06864">
    <property type="entry name" value="PAP_PilO"/>
    <property type="match status" value="1"/>
</dbReference>
<gene>
    <name evidence="2" type="primary">pilO2</name>
    <name evidence="3" type="ORF">HLH25_08820</name>
    <name evidence="2" type="ORF">HLH26_08035</name>
</gene>
<dbReference type="AlphaFoldDB" id="A0A7W4NSD2"/>
<reference evidence="4 5" key="1">
    <citation type="submission" date="2020-04" db="EMBL/GenBank/DDBJ databases">
        <title>Description of novel Gluconacetobacter.</title>
        <authorList>
            <person name="Sombolestani A."/>
        </authorList>
    </citation>
    <scope>NUCLEOTIDE SEQUENCE [LARGE SCALE GENOMIC DNA]</scope>
    <source>
        <strain evidence="3 4">LMG 1728</strain>
        <strain evidence="2 5">LMG 1731</strain>
    </source>
</reference>
<accession>A0A7W4NSD2</accession>
<dbReference type="RefSeq" id="WP_182973704.1">
    <property type="nucleotide sequence ID" value="NZ_JABEQN010000008.1"/>
</dbReference>
<dbReference type="EMBL" id="JABEQN010000008">
    <property type="protein sequence ID" value="MBB2193744.1"/>
    <property type="molecule type" value="Genomic_DNA"/>
</dbReference>
<feature type="region of interest" description="Disordered" evidence="1">
    <location>
        <begin position="198"/>
        <end position="217"/>
    </location>
</feature>
<proteinExistence type="predicted"/>
<dbReference type="InterPro" id="IPR009663">
    <property type="entry name" value="PAP_PilO"/>
</dbReference>
<evidence type="ECO:0000256" key="1">
    <source>
        <dbReference type="SAM" id="MobiDB-lite"/>
    </source>
</evidence>
<dbReference type="Proteomes" id="UP000561077">
    <property type="component" value="Unassembled WGS sequence"/>
</dbReference>
<name>A0A7W4NSD2_9PROT</name>
<keyword evidence="4" id="KW-1185">Reference proteome</keyword>
<evidence type="ECO:0000313" key="3">
    <source>
        <dbReference type="EMBL" id="MBB2193744.1"/>
    </source>
</evidence>
<feature type="compositionally biased region" description="Pro residues" evidence="1">
    <location>
        <begin position="204"/>
        <end position="217"/>
    </location>
</feature>
<evidence type="ECO:0000313" key="5">
    <source>
        <dbReference type="Proteomes" id="UP000561077"/>
    </source>
</evidence>
<sequence>MAFFIRAEHRIWCGDLRWRTYERRPSLFALRSEALGLGANYTVRSPLFPGAIGFLVAEQLDLKESFHSLMLAVASTFGPRYYGEYEVGLDQFWVVATDDTGRPLPGSDTIYRDETIAAVRSGFEGFTFERRDILSRAEFETLQAGLPDAPLSVRSTSLRPVYLAAAATLTLALGVAEGTHVYHKHQQELVRARARQAMLHSPTKPKPAPEAPSTPPTIQPSAWVKACVSAVPSAAFHRGWVVAGVLCADDKTTVSWARRGGSLSDAPPGDITNNGNIVDDALPLLVAPGVPEEQDNTLEERDLFGFLQAAGAPAQINRSPVTLMIGNRRLPMTTTSATFAWPGDPMAVRWDQFKGLRMIEMKRAYLGSEAGPTLGAWQFKVSFTEPVVQPVTKGKAS</sequence>
<comment type="caution">
    <text evidence="2">The sequence shown here is derived from an EMBL/GenBank/DDBJ whole genome shotgun (WGS) entry which is preliminary data.</text>
</comment>
<protein>
    <submittedName>
        <fullName evidence="2">Type 4b pilus protein PilO2</fullName>
    </submittedName>
</protein>
<evidence type="ECO:0000313" key="4">
    <source>
        <dbReference type="Proteomes" id="UP000540490"/>
    </source>
</evidence>
<dbReference type="EMBL" id="JABEQO010000008">
    <property type="protein sequence ID" value="MBB2164489.1"/>
    <property type="molecule type" value="Genomic_DNA"/>
</dbReference>
<evidence type="ECO:0000313" key="2">
    <source>
        <dbReference type="EMBL" id="MBB2164489.1"/>
    </source>
</evidence>
<dbReference type="Proteomes" id="UP000540490">
    <property type="component" value="Unassembled WGS sequence"/>
</dbReference>